<organism evidence="3 4">
    <name type="scientific">Globodera rostochiensis</name>
    <name type="common">Golden nematode worm</name>
    <name type="synonym">Heterodera rostochiensis</name>
    <dbReference type="NCBI Taxonomy" id="31243"/>
    <lineage>
        <taxon>Eukaryota</taxon>
        <taxon>Metazoa</taxon>
        <taxon>Ecdysozoa</taxon>
        <taxon>Nematoda</taxon>
        <taxon>Chromadorea</taxon>
        <taxon>Rhabditida</taxon>
        <taxon>Tylenchina</taxon>
        <taxon>Tylenchomorpha</taxon>
        <taxon>Tylenchoidea</taxon>
        <taxon>Heteroderidae</taxon>
        <taxon>Heteroderinae</taxon>
        <taxon>Globodera</taxon>
    </lineage>
</organism>
<feature type="region of interest" description="Disordered" evidence="1">
    <location>
        <begin position="42"/>
        <end position="103"/>
    </location>
</feature>
<dbReference type="Proteomes" id="UP000887572">
    <property type="component" value="Unplaced"/>
</dbReference>
<dbReference type="InterPro" id="IPR003877">
    <property type="entry name" value="SPRY_dom"/>
</dbReference>
<dbReference type="AlphaFoldDB" id="A0A914HRC2"/>
<name>A0A914HRC2_GLORO</name>
<proteinExistence type="predicted"/>
<evidence type="ECO:0000313" key="3">
    <source>
        <dbReference type="Proteomes" id="UP000887572"/>
    </source>
</evidence>
<reference evidence="4" key="1">
    <citation type="submission" date="2022-11" db="UniProtKB">
        <authorList>
            <consortium name="WormBaseParasite"/>
        </authorList>
    </citation>
    <scope>IDENTIFICATION</scope>
</reference>
<dbReference type="InterPro" id="IPR013320">
    <property type="entry name" value="ConA-like_dom_sf"/>
</dbReference>
<dbReference type="SMART" id="SM00449">
    <property type="entry name" value="SPRY"/>
    <property type="match status" value="1"/>
</dbReference>
<protein>
    <submittedName>
        <fullName evidence="4">B30.2/SPRY domain-containing protein</fullName>
    </submittedName>
</protein>
<accession>A0A914HRC2</accession>
<feature type="domain" description="B30.2/SPRY" evidence="2">
    <location>
        <begin position="175"/>
        <end position="444"/>
    </location>
</feature>
<dbReference type="CDD" id="cd12885">
    <property type="entry name" value="SPRY_RanBP_like"/>
    <property type="match status" value="1"/>
</dbReference>
<dbReference type="SUPFAM" id="SSF49899">
    <property type="entry name" value="Concanavalin A-like lectins/glucanases"/>
    <property type="match status" value="2"/>
</dbReference>
<feature type="compositionally biased region" description="Low complexity" evidence="1">
    <location>
        <begin position="44"/>
        <end position="55"/>
    </location>
</feature>
<dbReference type="InterPro" id="IPR043136">
    <property type="entry name" value="B30.2/SPRY_sf"/>
</dbReference>
<feature type="compositionally biased region" description="Acidic residues" evidence="1">
    <location>
        <begin position="66"/>
        <end position="81"/>
    </location>
</feature>
<dbReference type="InterPro" id="IPR044736">
    <property type="entry name" value="Gid1/RanBPM/SPLA_SPRY"/>
</dbReference>
<sequence length="451" mass="50373">MSTKGLKYEEGAKESLWSTYFNMEPSEEMRLLRARIAELERRQTLSSPTSSGTSSFDFVTHGNDMNEADNLETENENDENNNVDGSSAAGQHHQDDGGLANPNELASQANVAELEQEQQQQEPIDLTHRQHKNQNELCAQIVELRKLVAELSVAQKETVSVEQFSQVQAKLDELEQTQKNDQMEFNRKMNGLIPQNRWDPLACHRDLSLFWSNGLIIEHNGQCFNGDRFYFDDRCTGYSARSVLAKWPIPKNHFGIFYYEVAIISKDVHDVFVGLATKQMALDGCVGQYKGTYAYGSCGIFAGHNAIEDRRHRTDYYNVPNAAFGVGPPPMDGGMPWHGHYGGGSAPYAYGGNGTFLGNGTFSGHNSWRQLFARRAYSEGKAKFAKGDVVGCGVNLATRQIIYTKNGRRLDTANLFVESFDLFPCVTLLFPGAKIKANFGPNFKFNVALEI</sequence>
<dbReference type="PROSITE" id="PS50188">
    <property type="entry name" value="B302_SPRY"/>
    <property type="match status" value="1"/>
</dbReference>
<dbReference type="WBParaSite" id="Gr19_v10_g3748.t1">
    <property type="protein sequence ID" value="Gr19_v10_g3748.t1"/>
    <property type="gene ID" value="Gr19_v10_g3748"/>
</dbReference>
<dbReference type="Pfam" id="PF00622">
    <property type="entry name" value="SPRY"/>
    <property type="match status" value="1"/>
</dbReference>
<evidence type="ECO:0000256" key="1">
    <source>
        <dbReference type="SAM" id="MobiDB-lite"/>
    </source>
</evidence>
<dbReference type="Gene3D" id="2.60.120.920">
    <property type="match status" value="2"/>
</dbReference>
<evidence type="ECO:0000313" key="4">
    <source>
        <dbReference type="WBParaSite" id="Gr19_v10_g3748.t1"/>
    </source>
</evidence>
<dbReference type="InterPro" id="IPR001870">
    <property type="entry name" value="B30.2/SPRY"/>
</dbReference>
<evidence type="ECO:0000259" key="2">
    <source>
        <dbReference type="PROSITE" id="PS50188"/>
    </source>
</evidence>
<keyword evidence="3" id="KW-1185">Reference proteome</keyword>